<dbReference type="AlphaFoldDB" id="A0AAD4LI33"/>
<dbReference type="PANTHER" id="PTHR45691:SF6">
    <property type="entry name" value="PROTEIN DIAPHANOUS"/>
    <property type="match status" value="1"/>
</dbReference>
<keyword evidence="2" id="KW-0812">Transmembrane</keyword>
<feature type="transmembrane region" description="Helical" evidence="2">
    <location>
        <begin position="162"/>
        <end position="185"/>
    </location>
</feature>
<dbReference type="InterPro" id="IPR051412">
    <property type="entry name" value="Formin_Homology_Diaphanous_sf"/>
</dbReference>
<feature type="compositionally biased region" description="Basic and acidic residues" evidence="1">
    <location>
        <begin position="533"/>
        <end position="547"/>
    </location>
</feature>
<feature type="compositionally biased region" description="Low complexity" evidence="1">
    <location>
        <begin position="367"/>
        <end position="380"/>
    </location>
</feature>
<feature type="region of interest" description="Disordered" evidence="1">
    <location>
        <begin position="1"/>
        <end position="25"/>
    </location>
</feature>
<dbReference type="GO" id="GO:0030041">
    <property type="term" value="P:actin filament polymerization"/>
    <property type="evidence" value="ECO:0007669"/>
    <property type="project" value="TreeGrafter"/>
</dbReference>
<protein>
    <submittedName>
        <fullName evidence="3">Uncharacterized protein</fullName>
    </submittedName>
</protein>
<feature type="compositionally biased region" description="Low complexity" evidence="1">
    <location>
        <begin position="270"/>
        <end position="286"/>
    </location>
</feature>
<feature type="compositionally biased region" description="Polar residues" evidence="1">
    <location>
        <begin position="287"/>
        <end position="302"/>
    </location>
</feature>
<evidence type="ECO:0000313" key="3">
    <source>
        <dbReference type="EMBL" id="KAH8992417.1"/>
    </source>
</evidence>
<organism evidence="3 4">
    <name type="scientific">Lactarius akahatsu</name>
    <dbReference type="NCBI Taxonomy" id="416441"/>
    <lineage>
        <taxon>Eukaryota</taxon>
        <taxon>Fungi</taxon>
        <taxon>Dikarya</taxon>
        <taxon>Basidiomycota</taxon>
        <taxon>Agaricomycotina</taxon>
        <taxon>Agaricomycetes</taxon>
        <taxon>Russulales</taxon>
        <taxon>Russulaceae</taxon>
        <taxon>Lactarius</taxon>
    </lineage>
</organism>
<feature type="region of interest" description="Disordered" evidence="1">
    <location>
        <begin position="499"/>
        <end position="557"/>
    </location>
</feature>
<sequence length="582" mass="62346">MAKTNCPSIAGPSSPTQPLRSRRRRSPPCIVAFLATISASPFSANAHPLDPPQTALPFLYPPFIHQPTPSVAKRFLPSSSDATTSTPPPVPPTQCDQERSNLPDNSSQCPGSCPPSAVQDADARNGPTVTLLPSSTSVDEFDVSSLPTGWNTPNNASRQGTVIILSLSVALAVIILAMMLACVVWRRKLIPKKDPEKKWRQSSDFVEDDASRSIREAKAAQRRWTNAVSRWRNNVRFSARRRRTDRAIARTSSYSTLGQGEGIGTERENTPSSSRSPSPTLTMRSRVSTSQDVPLSSAASVHSATSQARAESSRASSPQPQVTSPYSLPPHPASPIQPPAYHPQPPVPPSPSTGDHSPPYTHSDCCSPSSSKPPLSSSSPHQLDDGDDQLDSLSGHVATDDKAILSRRAAFVSAPPGSSSHFPPSVSVPSMEDDDDFEFPSDSRPSSPVHDAYSSEERPPYLPPSSLLPPPPSKGKLKYDYSRDLDLDLNYDIATVEPALGPSAPPFEETEAVPSAPPFDLAVPVASAPVLAAEREDDRHGDTHRMDAGAVMTSPGHVSSIFPEEHVVYGATPDTVPPLPRR</sequence>
<feature type="region of interest" description="Disordered" evidence="1">
    <location>
        <begin position="412"/>
        <end position="480"/>
    </location>
</feature>
<reference evidence="3" key="1">
    <citation type="submission" date="2022-01" db="EMBL/GenBank/DDBJ databases">
        <title>Comparative genomics reveals a dynamic genome evolution in the ectomycorrhizal milk-cap (Lactarius) mushrooms.</title>
        <authorList>
            <consortium name="DOE Joint Genome Institute"/>
            <person name="Lebreton A."/>
            <person name="Tang N."/>
            <person name="Kuo A."/>
            <person name="LaButti K."/>
            <person name="Drula E."/>
            <person name="Barry K."/>
            <person name="Clum A."/>
            <person name="Lipzen A."/>
            <person name="Mousain D."/>
            <person name="Ng V."/>
            <person name="Wang R."/>
            <person name="Wang X."/>
            <person name="Dai Y."/>
            <person name="Henrissat B."/>
            <person name="Grigoriev I.V."/>
            <person name="Guerin-Laguette A."/>
            <person name="Yu F."/>
            <person name="Martin F.M."/>
        </authorList>
    </citation>
    <scope>NUCLEOTIDE SEQUENCE</scope>
    <source>
        <strain evidence="3">QP</strain>
    </source>
</reference>
<comment type="caution">
    <text evidence="3">The sequence shown here is derived from an EMBL/GenBank/DDBJ whole genome shotgun (WGS) entry which is preliminary data.</text>
</comment>
<name>A0AAD4LI33_9AGAM</name>
<keyword evidence="4" id="KW-1185">Reference proteome</keyword>
<feature type="region of interest" description="Disordered" evidence="1">
    <location>
        <begin position="241"/>
        <end position="398"/>
    </location>
</feature>
<keyword evidence="2" id="KW-0472">Membrane</keyword>
<gene>
    <name evidence="3" type="ORF">EDB92DRAFT_567259</name>
</gene>
<dbReference type="GO" id="GO:0005884">
    <property type="term" value="C:actin filament"/>
    <property type="evidence" value="ECO:0007669"/>
    <property type="project" value="TreeGrafter"/>
</dbReference>
<proteinExistence type="predicted"/>
<dbReference type="EMBL" id="JAKELL010000022">
    <property type="protein sequence ID" value="KAH8992417.1"/>
    <property type="molecule type" value="Genomic_DNA"/>
</dbReference>
<keyword evidence="2" id="KW-1133">Transmembrane helix</keyword>
<evidence type="ECO:0000256" key="1">
    <source>
        <dbReference type="SAM" id="MobiDB-lite"/>
    </source>
</evidence>
<feature type="compositionally biased region" description="Low complexity" evidence="1">
    <location>
        <begin position="303"/>
        <end position="317"/>
    </location>
</feature>
<feature type="compositionally biased region" description="Low complexity" evidence="1">
    <location>
        <begin position="413"/>
        <end position="430"/>
    </location>
</feature>
<accession>A0AAD4LI33</accession>
<dbReference type="PANTHER" id="PTHR45691">
    <property type="entry name" value="PROTEIN DIAPHANOUS"/>
    <property type="match status" value="1"/>
</dbReference>
<feature type="region of interest" description="Disordered" evidence="1">
    <location>
        <begin position="70"/>
        <end position="134"/>
    </location>
</feature>
<feature type="compositionally biased region" description="Pro residues" evidence="1">
    <location>
        <begin position="327"/>
        <end position="351"/>
    </location>
</feature>
<feature type="compositionally biased region" description="Pro residues" evidence="1">
    <location>
        <begin position="460"/>
        <end position="473"/>
    </location>
</feature>
<feature type="compositionally biased region" description="Low complexity" evidence="1">
    <location>
        <begin position="521"/>
        <end position="532"/>
    </location>
</feature>
<evidence type="ECO:0000256" key="2">
    <source>
        <dbReference type="SAM" id="Phobius"/>
    </source>
</evidence>
<evidence type="ECO:0000313" key="4">
    <source>
        <dbReference type="Proteomes" id="UP001201163"/>
    </source>
</evidence>
<dbReference type="Proteomes" id="UP001201163">
    <property type="component" value="Unassembled WGS sequence"/>
</dbReference>